<dbReference type="EMBL" id="JAQOSP010000024">
    <property type="protein sequence ID" value="MDJ1168491.1"/>
    <property type="molecule type" value="Genomic_DNA"/>
</dbReference>
<keyword evidence="3" id="KW-1185">Reference proteome</keyword>
<feature type="region of interest" description="Disordered" evidence="1">
    <location>
        <begin position="60"/>
        <end position="92"/>
    </location>
</feature>
<sequence length="92" mass="10001">MVKMLGTEEKCSEKLPFAMLFAVEPAFTSISSEVLEKELRYNPELQINEESQLSLIVAGQTSTSVRRSTNTGSLPIPGTGDSDDDSMGDESK</sequence>
<comment type="caution">
    <text evidence="2">The sequence shown here is derived from an EMBL/GenBank/DDBJ whole genome shotgun (WGS) entry which is preliminary data.</text>
</comment>
<evidence type="ECO:0000313" key="3">
    <source>
        <dbReference type="Proteomes" id="UP001235303"/>
    </source>
</evidence>
<accession>A0ABT7ANM5</accession>
<evidence type="ECO:0000256" key="1">
    <source>
        <dbReference type="SAM" id="MobiDB-lite"/>
    </source>
</evidence>
<proteinExistence type="predicted"/>
<dbReference type="Proteomes" id="UP001235303">
    <property type="component" value="Unassembled WGS sequence"/>
</dbReference>
<feature type="compositionally biased region" description="Acidic residues" evidence="1">
    <location>
        <begin position="81"/>
        <end position="92"/>
    </location>
</feature>
<gene>
    <name evidence="2" type="ORF">PMG71_03515</name>
</gene>
<organism evidence="2 3">
    <name type="scientific">Roseofilum acuticapitatum BLCC-M154</name>
    <dbReference type="NCBI Taxonomy" id="3022444"/>
    <lineage>
        <taxon>Bacteria</taxon>
        <taxon>Bacillati</taxon>
        <taxon>Cyanobacteriota</taxon>
        <taxon>Cyanophyceae</taxon>
        <taxon>Desertifilales</taxon>
        <taxon>Desertifilaceae</taxon>
        <taxon>Roseofilum</taxon>
        <taxon>Roseofilum acuticapitatum</taxon>
    </lineage>
</organism>
<name>A0ABT7ANM5_9CYAN</name>
<feature type="compositionally biased region" description="Polar residues" evidence="1">
    <location>
        <begin position="60"/>
        <end position="73"/>
    </location>
</feature>
<dbReference type="RefSeq" id="WP_283752255.1">
    <property type="nucleotide sequence ID" value="NZ_JAQOSP010000024.1"/>
</dbReference>
<evidence type="ECO:0000313" key="2">
    <source>
        <dbReference type="EMBL" id="MDJ1168491.1"/>
    </source>
</evidence>
<reference evidence="2 3" key="1">
    <citation type="submission" date="2023-01" db="EMBL/GenBank/DDBJ databases">
        <title>Novel diversity within Roseofilum (Cyanobacteria; Desertifilaceae) from marine benthic mats with descriptions of four novel species.</title>
        <authorList>
            <person name="Wang Y."/>
            <person name="Berthold D.E."/>
            <person name="Hu J."/>
            <person name="Lefler F.W."/>
            <person name="Laughinghouse H.D. IV."/>
        </authorList>
    </citation>
    <scope>NUCLEOTIDE SEQUENCE [LARGE SCALE GENOMIC DNA]</scope>
    <source>
        <strain evidence="2 3">BLCC-M154</strain>
    </source>
</reference>
<protein>
    <submittedName>
        <fullName evidence="2">Uncharacterized protein</fullName>
    </submittedName>
</protein>